<keyword evidence="1" id="KW-0812">Transmembrane</keyword>
<evidence type="ECO:0000313" key="2">
    <source>
        <dbReference type="EMBL" id="SFC92585.1"/>
    </source>
</evidence>
<dbReference type="EMBL" id="FOLB01000014">
    <property type="protein sequence ID" value="SFC92585.1"/>
    <property type="molecule type" value="Genomic_DNA"/>
</dbReference>
<protein>
    <submittedName>
        <fullName evidence="2">Uncharacterized protein</fullName>
    </submittedName>
</protein>
<evidence type="ECO:0000256" key="1">
    <source>
        <dbReference type="SAM" id="Phobius"/>
    </source>
</evidence>
<evidence type="ECO:0000313" key="3">
    <source>
        <dbReference type="Proteomes" id="UP000198832"/>
    </source>
</evidence>
<accession>A0A1I1N576</accession>
<keyword evidence="1" id="KW-0472">Membrane</keyword>
<keyword evidence="3" id="KW-1185">Reference proteome</keyword>
<dbReference type="Proteomes" id="UP000198832">
    <property type="component" value="Unassembled WGS sequence"/>
</dbReference>
<name>A0A1I1N576_9ACTN</name>
<feature type="transmembrane region" description="Helical" evidence="1">
    <location>
        <begin position="9"/>
        <end position="30"/>
    </location>
</feature>
<dbReference type="RefSeq" id="WP_091126171.1">
    <property type="nucleotide sequence ID" value="NZ_FOLB01000014.1"/>
</dbReference>
<sequence>MPASNSRPLWILVGILLVPPIVVPLLVGLYDKDDPRLWGFPFYYWFQFLLIPCAAAFTVAAYYVAKEAVRRDRVAKGLPDLDSNGERR</sequence>
<dbReference type="InterPro" id="IPR021741">
    <property type="entry name" value="DUF3311"/>
</dbReference>
<organism evidence="2 3">
    <name type="scientific">Nocardioides terrae</name>
    <dbReference type="NCBI Taxonomy" id="574651"/>
    <lineage>
        <taxon>Bacteria</taxon>
        <taxon>Bacillati</taxon>
        <taxon>Actinomycetota</taxon>
        <taxon>Actinomycetes</taxon>
        <taxon>Propionibacteriales</taxon>
        <taxon>Nocardioidaceae</taxon>
        <taxon>Nocardioides</taxon>
    </lineage>
</organism>
<feature type="transmembrane region" description="Helical" evidence="1">
    <location>
        <begin position="42"/>
        <end position="65"/>
    </location>
</feature>
<gene>
    <name evidence="2" type="ORF">SAMN04487968_11492</name>
</gene>
<dbReference type="Pfam" id="PF11755">
    <property type="entry name" value="DUF3311"/>
    <property type="match status" value="1"/>
</dbReference>
<proteinExistence type="predicted"/>
<keyword evidence="1" id="KW-1133">Transmembrane helix</keyword>
<dbReference type="STRING" id="574651.SAMN04487968_11492"/>
<dbReference type="AlphaFoldDB" id="A0A1I1N576"/>
<reference evidence="2 3" key="1">
    <citation type="submission" date="2016-10" db="EMBL/GenBank/DDBJ databases">
        <authorList>
            <person name="de Groot N.N."/>
        </authorList>
    </citation>
    <scope>NUCLEOTIDE SEQUENCE [LARGE SCALE GENOMIC DNA]</scope>
    <source>
        <strain evidence="2 3">CGMCC 1.7056</strain>
    </source>
</reference>